<evidence type="ECO:0000313" key="2">
    <source>
        <dbReference type="EMBL" id="GMF16726.1"/>
    </source>
</evidence>
<protein>
    <submittedName>
        <fullName evidence="2">Unnamed protein product</fullName>
    </submittedName>
</protein>
<dbReference type="AlphaFoldDB" id="A0A9W6TN19"/>
<name>A0A9W6TN19_9STRA</name>
<comment type="caution">
    <text evidence="2">The sequence shown here is derived from an EMBL/GenBank/DDBJ whole genome shotgun (WGS) entry which is preliminary data.</text>
</comment>
<proteinExistence type="predicted"/>
<keyword evidence="3" id="KW-1185">Reference proteome</keyword>
<dbReference type="Proteomes" id="UP001165083">
    <property type="component" value="Unassembled WGS sequence"/>
</dbReference>
<feature type="region of interest" description="Disordered" evidence="1">
    <location>
        <begin position="1"/>
        <end position="46"/>
    </location>
</feature>
<evidence type="ECO:0000313" key="3">
    <source>
        <dbReference type="Proteomes" id="UP001165083"/>
    </source>
</evidence>
<reference evidence="2" key="1">
    <citation type="submission" date="2023-04" db="EMBL/GenBank/DDBJ databases">
        <title>Phytophthora lilii NBRC 32176.</title>
        <authorList>
            <person name="Ichikawa N."/>
            <person name="Sato H."/>
            <person name="Tonouchi N."/>
        </authorList>
    </citation>
    <scope>NUCLEOTIDE SEQUENCE</scope>
    <source>
        <strain evidence="2">NBRC 32176</strain>
    </source>
</reference>
<accession>A0A9W6TN19</accession>
<dbReference type="EMBL" id="BSXW01000261">
    <property type="protein sequence ID" value="GMF16726.1"/>
    <property type="molecule type" value="Genomic_DNA"/>
</dbReference>
<evidence type="ECO:0000256" key="1">
    <source>
        <dbReference type="SAM" id="MobiDB-lite"/>
    </source>
</evidence>
<sequence length="75" mass="8089">MVHNEDSPQPGPRTLGCTRVPHRTSANHEARTWFEDSGSPTPTDVGQSQARILSSLQDGSFVTFKVYPEGGCAST</sequence>
<gene>
    <name evidence="2" type="ORF">Plil01_000601100</name>
</gene>
<organism evidence="2 3">
    <name type="scientific">Phytophthora lilii</name>
    <dbReference type="NCBI Taxonomy" id="2077276"/>
    <lineage>
        <taxon>Eukaryota</taxon>
        <taxon>Sar</taxon>
        <taxon>Stramenopiles</taxon>
        <taxon>Oomycota</taxon>
        <taxon>Peronosporomycetes</taxon>
        <taxon>Peronosporales</taxon>
        <taxon>Peronosporaceae</taxon>
        <taxon>Phytophthora</taxon>
    </lineage>
</organism>